<dbReference type="Pfam" id="PF11832">
    <property type="entry name" value="DUF3352"/>
    <property type="match status" value="1"/>
</dbReference>
<dbReference type="OrthoDB" id="451203at2"/>
<dbReference type="EMBL" id="CP012036">
    <property type="protein sequence ID" value="ALF56165.1"/>
    <property type="molecule type" value="Genomic_DNA"/>
</dbReference>
<organism evidence="1 2">
    <name type="scientific">Nostoc piscinale CENA21</name>
    <dbReference type="NCBI Taxonomy" id="224013"/>
    <lineage>
        <taxon>Bacteria</taxon>
        <taxon>Bacillati</taxon>
        <taxon>Cyanobacteriota</taxon>
        <taxon>Cyanophyceae</taxon>
        <taxon>Nostocales</taxon>
        <taxon>Nostocaceae</taxon>
        <taxon>Nostoc</taxon>
    </lineage>
</organism>
<gene>
    <name evidence="1" type="ORF">ACX27_30265</name>
</gene>
<dbReference type="InterPro" id="IPR021787">
    <property type="entry name" value="DUF3352"/>
</dbReference>
<name>A0A0M4SWB5_9NOSO</name>
<dbReference type="AlphaFoldDB" id="A0A0M4SWB5"/>
<protein>
    <submittedName>
        <fullName evidence="1">Uncharacterized protein</fullName>
    </submittedName>
</protein>
<reference evidence="2" key="1">
    <citation type="submission" date="2015-07" db="EMBL/GenBank/DDBJ databases">
        <title>Genome Of Nitrogen-Fixing Cyanobacterium Nostoc piscinale CENA21 From Solimoes/Amazon River Floodplain Sediments And Comparative Genomics To Uncover Biosynthetic Natural Products Potential.</title>
        <authorList>
            <person name="Leao T.F."/>
            <person name="Leao P.N."/>
            <person name="Guimaraes P.I."/>
            <person name="de Melo A.G.C."/>
            <person name="Ramos R.T.J."/>
            <person name="Silva A."/>
            <person name="Fiore M.F."/>
            <person name="Schneider M.P.C."/>
        </authorList>
    </citation>
    <scope>NUCLEOTIDE SEQUENCE [LARGE SCALE GENOMIC DNA]</scope>
    <source>
        <strain evidence="2">CENA21</strain>
    </source>
</reference>
<dbReference type="STRING" id="224013.ACX27_30265"/>
<dbReference type="RefSeq" id="WP_062297994.1">
    <property type="nucleotide sequence ID" value="NZ_CP012036.1"/>
</dbReference>
<accession>A0A0M4SWB5</accession>
<proteinExistence type="predicted"/>
<dbReference type="Proteomes" id="UP000062645">
    <property type="component" value="Chromosome"/>
</dbReference>
<evidence type="ECO:0000313" key="1">
    <source>
        <dbReference type="EMBL" id="ALF56165.1"/>
    </source>
</evidence>
<sequence length="582" mass="63419">MALPIVSVPMKKKQKPSLALTLSATGLLIIGGGVAYRLFSQGHFSGNLLVGANIIPNDALFAASVTTDPKQWQKLQEFGTKESQAQLNQTLIQLRDRFLTNNGFNFEQDIQPWVDKEVTFAILAPETNQPAPKPVATDSVAADSQQSMVMVLPVKNSELAQKILAQPKALKTGKWIDRTYQGVPIKQSEGQFGTNLSATLLDKRFLVITDNPKATERAIDAYKNQTSLATVGSFADNFPKISESNSFAQFYVNVPNAAKIATKAPNRRLPAQVLAQLQNNQGLAGAISLESDGIRLKGVSWLNPQSQRLLSVDNSAGNMQQRMPAETLMMLSGSNLQRLWGDYILTSQGNPLSPVSPEQLRSGVKSLTNLDLERDLLSWMKGEFAVSLVPNVPKNGTPGDFRAGLVFMIKASDRKLAEASLQKLDDVIKTQYQFQIQPGTVAGQPVVNWIGPFGTLTASHGWLDQDTAFIVLGAPVTDKIVPKPSSTLASNLAYQNTVPTELNPTNSAFFIDIERMVNNFTLNTLFPKQRTFLEATRSIGATTSVSDSRSTRYDIFVSLKKSTNSATVPNAEDHPNISSSKP</sequence>
<dbReference type="KEGG" id="npz:ACX27_30265"/>
<keyword evidence="2" id="KW-1185">Reference proteome</keyword>
<dbReference type="PATRIC" id="fig|224013.5.peg.7227"/>
<evidence type="ECO:0000313" key="2">
    <source>
        <dbReference type="Proteomes" id="UP000062645"/>
    </source>
</evidence>
<reference evidence="1 2" key="2">
    <citation type="journal article" date="2016" name="Genome Announc.">
        <title>Draft Genome Sequence of the N2-Fixing Cyanobacterium Nostoc piscinale CENA21, Isolated from the Brazilian Amazon Floodplain.</title>
        <authorList>
            <person name="Leao T."/>
            <person name="Guimaraes P.I."/>
            <person name="de Melo A.G."/>
            <person name="Ramos R.T."/>
            <person name="Leao P.N."/>
            <person name="Silva A."/>
            <person name="Fiore M.F."/>
            <person name="Schneider M.P."/>
        </authorList>
    </citation>
    <scope>NUCLEOTIDE SEQUENCE [LARGE SCALE GENOMIC DNA]</scope>
    <source>
        <strain evidence="1 2">CENA21</strain>
    </source>
</reference>